<sequence>MLIRALLVCGLIALAETVHGILRVRLLNRRVGDHRARQLSVGTASLLILTIAWFTLPWLAPATPSDAWAIGGLWLAGMLTFEISLGRFVFHASWERILSDFDLRRGGLLGFGMLVLFFAPWLVGRWRGLF</sequence>
<feature type="transmembrane region" description="Helical" evidence="1">
    <location>
        <begin position="39"/>
        <end position="60"/>
    </location>
</feature>
<keyword evidence="3" id="KW-1185">Reference proteome</keyword>
<protein>
    <submittedName>
        <fullName evidence="2">Uncharacterized protein</fullName>
    </submittedName>
</protein>
<name>A0A1D8ATG8_9BACT</name>
<accession>A0A1D8ATG8</accession>
<dbReference type="OrthoDB" id="281451at2"/>
<dbReference type="EMBL" id="CP016094">
    <property type="protein sequence ID" value="AOS44183.1"/>
    <property type="molecule type" value="Genomic_DNA"/>
</dbReference>
<feature type="transmembrane region" description="Helical" evidence="1">
    <location>
        <begin position="67"/>
        <end position="86"/>
    </location>
</feature>
<keyword evidence="1" id="KW-0472">Membrane</keyword>
<keyword evidence="1" id="KW-1133">Transmembrane helix</keyword>
<dbReference type="AlphaFoldDB" id="A0A1D8ATG8"/>
<proteinExistence type="predicted"/>
<evidence type="ECO:0000313" key="3">
    <source>
        <dbReference type="Proteomes" id="UP000095228"/>
    </source>
</evidence>
<gene>
    <name evidence="2" type="ORF">Verru16b_01244</name>
</gene>
<evidence type="ECO:0000256" key="1">
    <source>
        <dbReference type="SAM" id="Phobius"/>
    </source>
</evidence>
<dbReference type="Proteomes" id="UP000095228">
    <property type="component" value="Chromosome"/>
</dbReference>
<organism evidence="2 3">
    <name type="scientific">Lacunisphaera limnophila</name>
    <dbReference type="NCBI Taxonomy" id="1838286"/>
    <lineage>
        <taxon>Bacteria</taxon>
        <taxon>Pseudomonadati</taxon>
        <taxon>Verrucomicrobiota</taxon>
        <taxon>Opitutia</taxon>
        <taxon>Opitutales</taxon>
        <taxon>Opitutaceae</taxon>
        <taxon>Lacunisphaera</taxon>
    </lineage>
</organism>
<dbReference type="RefSeq" id="WP_069961462.1">
    <property type="nucleotide sequence ID" value="NZ_CP016094.1"/>
</dbReference>
<dbReference type="KEGG" id="obg:Verru16b_01244"/>
<feature type="transmembrane region" description="Helical" evidence="1">
    <location>
        <begin position="106"/>
        <end position="124"/>
    </location>
</feature>
<reference evidence="2 3" key="1">
    <citation type="submission" date="2016-06" db="EMBL/GenBank/DDBJ databases">
        <title>Three novel species with peptidoglycan cell walls form the new genus Lacunisphaera gen. nov. in the family Opitutaceae of the verrucomicrobial subdivision 4.</title>
        <authorList>
            <person name="Rast P."/>
            <person name="Gloeckner I."/>
            <person name="Jogler M."/>
            <person name="Boedeker C."/>
            <person name="Jeske O."/>
            <person name="Wiegand S."/>
            <person name="Reinhardt R."/>
            <person name="Schumann P."/>
            <person name="Rohde M."/>
            <person name="Spring S."/>
            <person name="Gloeckner F.O."/>
            <person name="Jogler C."/>
        </authorList>
    </citation>
    <scope>NUCLEOTIDE SEQUENCE [LARGE SCALE GENOMIC DNA]</scope>
    <source>
        <strain evidence="2 3">IG16b</strain>
    </source>
</reference>
<keyword evidence="1" id="KW-0812">Transmembrane</keyword>
<evidence type="ECO:0000313" key="2">
    <source>
        <dbReference type="EMBL" id="AOS44183.1"/>
    </source>
</evidence>
<dbReference type="STRING" id="1838286.Verru16b_01244"/>